<reference evidence="4" key="1">
    <citation type="journal article" date="2020" name="Stud. Mycol.">
        <title>101 Dothideomycetes genomes: a test case for predicting lifestyles and emergence of pathogens.</title>
        <authorList>
            <person name="Haridas S."/>
            <person name="Albert R."/>
            <person name="Binder M."/>
            <person name="Bloem J."/>
            <person name="Labutti K."/>
            <person name="Salamov A."/>
            <person name="Andreopoulos B."/>
            <person name="Baker S."/>
            <person name="Barry K."/>
            <person name="Bills G."/>
            <person name="Bluhm B."/>
            <person name="Cannon C."/>
            <person name="Castanera R."/>
            <person name="Culley D."/>
            <person name="Daum C."/>
            <person name="Ezra D."/>
            <person name="Gonzalez J."/>
            <person name="Henrissat B."/>
            <person name="Kuo A."/>
            <person name="Liang C."/>
            <person name="Lipzen A."/>
            <person name="Lutzoni F."/>
            <person name="Magnuson J."/>
            <person name="Mondo S."/>
            <person name="Nolan M."/>
            <person name="Ohm R."/>
            <person name="Pangilinan J."/>
            <person name="Park H.-J."/>
            <person name="Ramirez L."/>
            <person name="Alfaro M."/>
            <person name="Sun H."/>
            <person name="Tritt A."/>
            <person name="Yoshinaga Y."/>
            <person name="Zwiers L.-H."/>
            <person name="Turgeon B."/>
            <person name="Goodwin S."/>
            <person name="Spatafora J."/>
            <person name="Crous P."/>
            <person name="Grigoriev I."/>
        </authorList>
    </citation>
    <scope>NUCLEOTIDE SEQUENCE</scope>
    <source>
        <strain evidence="4">CBS 207.26</strain>
    </source>
</reference>
<dbReference type="Proteomes" id="UP000800200">
    <property type="component" value="Unassembled WGS sequence"/>
</dbReference>
<accession>A0A6A6E3H4</accession>
<dbReference type="OrthoDB" id="3533814at2759"/>
<organism evidence="4 5">
    <name type="scientific">Zopfia rhizophila CBS 207.26</name>
    <dbReference type="NCBI Taxonomy" id="1314779"/>
    <lineage>
        <taxon>Eukaryota</taxon>
        <taxon>Fungi</taxon>
        <taxon>Dikarya</taxon>
        <taxon>Ascomycota</taxon>
        <taxon>Pezizomycotina</taxon>
        <taxon>Dothideomycetes</taxon>
        <taxon>Dothideomycetes incertae sedis</taxon>
        <taxon>Zopfiaceae</taxon>
        <taxon>Zopfia</taxon>
    </lineage>
</organism>
<evidence type="ECO:0000256" key="2">
    <source>
        <dbReference type="SAM" id="Phobius"/>
    </source>
</evidence>
<feature type="domain" description="DUF6594" evidence="3">
    <location>
        <begin position="120"/>
        <end position="396"/>
    </location>
</feature>
<dbReference type="Pfam" id="PF20237">
    <property type="entry name" value="DUF6594"/>
    <property type="match status" value="1"/>
</dbReference>
<feature type="coiled-coil region" evidence="1">
    <location>
        <begin position="147"/>
        <end position="174"/>
    </location>
</feature>
<evidence type="ECO:0000313" key="5">
    <source>
        <dbReference type="Proteomes" id="UP000800200"/>
    </source>
</evidence>
<dbReference type="AlphaFoldDB" id="A0A6A6E3H4"/>
<protein>
    <recommendedName>
        <fullName evidence="3">DUF6594 domain-containing protein</fullName>
    </recommendedName>
</protein>
<sequence length="410" mass="46952">MDRPHSTSPSLHAVPLHDLFDKGIIMQNAESAMEKGEAGLPAAEAIFPAPTSPTLCNKSSTDSSTAFPGSLAHCRNASHWSWTKFAFRPSWSLFTKRQYRRKKYRIPVKTRRLNDCPKGYPNLAAFLDSDEGFTMYRRFGYLQSRLLLDKQEELRVLEKKLDRMDKRLTKKDEDRMCSRDMFGSDVEKHRQLLSDIEAKFCSYANILTAAQQMMAFKRPADADYQSVGRYINNRKPLVEEEATWIQHKEDIVTLRTGREHAWLDDVVEGFLKICHCRLIDMLFRSKETRKKTEIDSEIMPARPPKDEDKYEIYYTPSRIAKLTDGILTILVLILLVLPIYLLYHMVHDIGTKKAYVICIGMLLIFTLAFSSVLSLFTKARRHEILAAAAAYCAVLVVFLGNVVPTDGSPK</sequence>
<feature type="transmembrane region" description="Helical" evidence="2">
    <location>
        <begin position="354"/>
        <end position="377"/>
    </location>
</feature>
<feature type="transmembrane region" description="Helical" evidence="2">
    <location>
        <begin position="322"/>
        <end position="342"/>
    </location>
</feature>
<keyword evidence="2" id="KW-1133">Transmembrane helix</keyword>
<name>A0A6A6E3H4_9PEZI</name>
<feature type="transmembrane region" description="Helical" evidence="2">
    <location>
        <begin position="384"/>
        <end position="403"/>
    </location>
</feature>
<proteinExistence type="predicted"/>
<gene>
    <name evidence="4" type="ORF">K469DRAFT_706409</name>
</gene>
<keyword evidence="1" id="KW-0175">Coiled coil</keyword>
<dbReference type="PANTHER" id="PTHR34502:SF3">
    <property type="entry name" value="DUF6594 DOMAIN-CONTAINING PROTEIN"/>
    <property type="match status" value="1"/>
</dbReference>
<keyword evidence="2" id="KW-0812">Transmembrane</keyword>
<dbReference type="EMBL" id="ML994629">
    <property type="protein sequence ID" value="KAF2186441.1"/>
    <property type="molecule type" value="Genomic_DNA"/>
</dbReference>
<keyword evidence="2" id="KW-0472">Membrane</keyword>
<evidence type="ECO:0000313" key="4">
    <source>
        <dbReference type="EMBL" id="KAF2186441.1"/>
    </source>
</evidence>
<evidence type="ECO:0000259" key="3">
    <source>
        <dbReference type="Pfam" id="PF20237"/>
    </source>
</evidence>
<keyword evidence="5" id="KW-1185">Reference proteome</keyword>
<evidence type="ECO:0000256" key="1">
    <source>
        <dbReference type="SAM" id="Coils"/>
    </source>
</evidence>
<dbReference type="InterPro" id="IPR046529">
    <property type="entry name" value="DUF6594"/>
</dbReference>
<dbReference type="PANTHER" id="PTHR34502">
    <property type="entry name" value="DUF6594 DOMAIN-CONTAINING PROTEIN-RELATED"/>
    <property type="match status" value="1"/>
</dbReference>